<dbReference type="KEGG" id="hcz:G9Q37_19200"/>
<evidence type="ECO:0000256" key="4">
    <source>
        <dbReference type="ARBA" id="ARBA00022964"/>
    </source>
</evidence>
<dbReference type="AlphaFoldDB" id="A0A6G8ILS2"/>
<evidence type="ECO:0000259" key="8">
    <source>
        <dbReference type="PROSITE" id="PS51471"/>
    </source>
</evidence>
<dbReference type="PANTHER" id="PTHR41536">
    <property type="entry name" value="PKHD-TYPE HYDROXYLASE YBIX"/>
    <property type="match status" value="1"/>
</dbReference>
<dbReference type="EMBL" id="CP049989">
    <property type="protein sequence ID" value="QIM54124.1"/>
    <property type="molecule type" value="Genomic_DNA"/>
</dbReference>
<dbReference type="GO" id="GO:0006974">
    <property type="term" value="P:DNA damage response"/>
    <property type="evidence" value="ECO:0007669"/>
    <property type="project" value="TreeGrafter"/>
</dbReference>
<dbReference type="InterPro" id="IPR044862">
    <property type="entry name" value="Pro_4_hyd_alph_FE2OG_OXY"/>
</dbReference>
<sequence>MMLRIPQVLTPEQVRRCRQLLDAADWSDGRATAGHLAAQVKHNRQLGDDQPAAREIGELVLQALGRHPLFVSAALPLKVLPPRFNRYEGGGHYGPHVDAAVFSVPGTPHRIRSDLSATLFFSEPHEYEGGELTVQDHFGPHSAKLAAGDLVLYPGTSLHHVTPVTRGVRLAAFFWVQSLVRDDSQRSLMFELDTAIQQLARDTPGHPALDRLTGVYHNLLRQWANT</sequence>
<evidence type="ECO:0000256" key="7">
    <source>
        <dbReference type="HAMAP-Rule" id="MF_00657"/>
    </source>
</evidence>
<keyword evidence="3 7" id="KW-0847">Vitamin C</keyword>
<dbReference type="NCBIfam" id="NF003975">
    <property type="entry name" value="PRK05467.1-4"/>
    <property type="match status" value="1"/>
</dbReference>
<feature type="domain" description="Fe2OG dioxygenase" evidence="8">
    <location>
        <begin position="78"/>
        <end position="178"/>
    </location>
</feature>
<accession>A0A6G8ILS2</accession>
<dbReference type="RefSeq" id="WP_166229794.1">
    <property type="nucleotide sequence ID" value="NZ_CP049989.1"/>
</dbReference>
<evidence type="ECO:0000256" key="2">
    <source>
        <dbReference type="ARBA" id="ARBA00022723"/>
    </source>
</evidence>
<feature type="binding site" evidence="7">
    <location>
        <position position="96"/>
    </location>
    <ligand>
        <name>Fe cation</name>
        <dbReference type="ChEBI" id="CHEBI:24875"/>
    </ligand>
</feature>
<keyword evidence="4 7" id="KW-0223">Dioxygenase</keyword>
<proteinExistence type="inferred from homology"/>
<evidence type="ECO:0000313" key="10">
    <source>
        <dbReference type="Proteomes" id="UP000503162"/>
    </source>
</evidence>
<organism evidence="9 10">
    <name type="scientific">Hydrogenophaga crocea</name>
    <dbReference type="NCBI Taxonomy" id="2716225"/>
    <lineage>
        <taxon>Bacteria</taxon>
        <taxon>Pseudomonadati</taxon>
        <taxon>Pseudomonadota</taxon>
        <taxon>Betaproteobacteria</taxon>
        <taxon>Burkholderiales</taxon>
        <taxon>Comamonadaceae</taxon>
        <taxon>Hydrogenophaga</taxon>
    </lineage>
</organism>
<dbReference type="GO" id="GO:0005506">
    <property type="term" value="F:iron ion binding"/>
    <property type="evidence" value="ECO:0007669"/>
    <property type="project" value="UniProtKB-UniRule"/>
</dbReference>
<evidence type="ECO:0000256" key="1">
    <source>
        <dbReference type="ARBA" id="ARBA00001961"/>
    </source>
</evidence>
<evidence type="ECO:0000256" key="3">
    <source>
        <dbReference type="ARBA" id="ARBA00022896"/>
    </source>
</evidence>
<dbReference type="InterPro" id="IPR023550">
    <property type="entry name" value="PKHD_hydroxylase"/>
</dbReference>
<feature type="binding site" evidence="7">
    <location>
        <position position="98"/>
    </location>
    <ligand>
        <name>Fe cation</name>
        <dbReference type="ChEBI" id="CHEBI:24875"/>
    </ligand>
</feature>
<keyword evidence="6 7" id="KW-0408">Iron</keyword>
<dbReference type="HAMAP" id="MF_00657">
    <property type="entry name" value="Hydroxyl_YbiX"/>
    <property type="match status" value="1"/>
</dbReference>
<evidence type="ECO:0000313" key="9">
    <source>
        <dbReference type="EMBL" id="QIM54124.1"/>
    </source>
</evidence>
<evidence type="ECO:0000256" key="5">
    <source>
        <dbReference type="ARBA" id="ARBA00023002"/>
    </source>
</evidence>
<keyword evidence="2 7" id="KW-0479">Metal-binding</keyword>
<keyword evidence="5 7" id="KW-0560">Oxidoreductase</keyword>
<name>A0A6G8ILS2_9BURK</name>
<gene>
    <name evidence="9" type="ORF">G9Q37_19200</name>
</gene>
<feature type="binding site" evidence="7">
    <location>
        <position position="159"/>
    </location>
    <ligand>
        <name>Fe cation</name>
        <dbReference type="ChEBI" id="CHEBI:24875"/>
    </ligand>
</feature>
<dbReference type="NCBIfam" id="NF003973">
    <property type="entry name" value="PRK05467.1-2"/>
    <property type="match status" value="1"/>
</dbReference>
<dbReference type="InterPro" id="IPR005123">
    <property type="entry name" value="Oxoglu/Fe-dep_dioxygenase_dom"/>
</dbReference>
<dbReference type="GO" id="GO:0006879">
    <property type="term" value="P:intracellular iron ion homeostasis"/>
    <property type="evidence" value="ECO:0007669"/>
    <property type="project" value="TreeGrafter"/>
</dbReference>
<dbReference type="Pfam" id="PF18331">
    <property type="entry name" value="PKHD_C"/>
    <property type="match status" value="1"/>
</dbReference>
<keyword evidence="10" id="KW-1185">Reference proteome</keyword>
<dbReference type="Pfam" id="PF13640">
    <property type="entry name" value="2OG-FeII_Oxy_3"/>
    <property type="match status" value="1"/>
</dbReference>
<feature type="binding site" evidence="7">
    <location>
        <position position="169"/>
    </location>
    <ligand>
        <name>2-oxoglutarate</name>
        <dbReference type="ChEBI" id="CHEBI:16810"/>
    </ligand>
</feature>
<dbReference type="PROSITE" id="PS51471">
    <property type="entry name" value="FE2OG_OXY"/>
    <property type="match status" value="1"/>
</dbReference>
<dbReference type="SMART" id="SM00702">
    <property type="entry name" value="P4Hc"/>
    <property type="match status" value="1"/>
</dbReference>
<dbReference type="Proteomes" id="UP000503162">
    <property type="component" value="Chromosome"/>
</dbReference>
<comment type="cofactor">
    <cofactor evidence="7">
        <name>Fe(2+)</name>
        <dbReference type="ChEBI" id="CHEBI:29033"/>
    </cofactor>
    <text evidence="7">Binds 1 Fe(2+) ion per subunit.</text>
</comment>
<dbReference type="GO" id="GO:0016706">
    <property type="term" value="F:2-oxoglutarate-dependent dioxygenase activity"/>
    <property type="evidence" value="ECO:0007669"/>
    <property type="project" value="UniProtKB-UniRule"/>
</dbReference>
<reference evidence="9 10" key="1">
    <citation type="submission" date="2020-03" db="EMBL/GenBank/DDBJ databases">
        <title>Hydrogenophaga sp. nov. isolated from cyanobacterial mat.</title>
        <authorList>
            <person name="Thorat V."/>
            <person name="Kirdat K."/>
            <person name="Tiwarekar B."/>
            <person name="Costa E.D."/>
            <person name="Yadav A."/>
        </authorList>
    </citation>
    <scope>NUCLEOTIDE SEQUENCE [LARGE SCALE GENOMIC DNA]</scope>
    <source>
        <strain evidence="9 10">BA0156</strain>
    </source>
</reference>
<dbReference type="SUPFAM" id="SSF51197">
    <property type="entry name" value="Clavaminate synthase-like"/>
    <property type="match status" value="1"/>
</dbReference>
<dbReference type="PANTHER" id="PTHR41536:SF1">
    <property type="entry name" value="PKHD-TYPE HYDROXYLASE YBIX"/>
    <property type="match status" value="1"/>
</dbReference>
<dbReference type="InterPro" id="IPR006620">
    <property type="entry name" value="Pro_4_hyd_alph"/>
</dbReference>
<dbReference type="Gene3D" id="4.10.860.20">
    <property type="entry name" value="Rabenosyn, Rab binding domain"/>
    <property type="match status" value="1"/>
</dbReference>
<evidence type="ECO:0000256" key="6">
    <source>
        <dbReference type="ARBA" id="ARBA00023004"/>
    </source>
</evidence>
<dbReference type="Gene3D" id="2.60.120.620">
    <property type="entry name" value="q2cbj1_9rhob like domain"/>
    <property type="match status" value="1"/>
</dbReference>
<comment type="cofactor">
    <cofactor evidence="1 7">
        <name>L-ascorbate</name>
        <dbReference type="ChEBI" id="CHEBI:38290"/>
    </cofactor>
</comment>
<dbReference type="NCBIfam" id="NF003974">
    <property type="entry name" value="PRK05467.1-3"/>
    <property type="match status" value="1"/>
</dbReference>
<protein>
    <submittedName>
        <fullName evidence="9">Fe2+-dependent dioxygenase</fullName>
    </submittedName>
</protein>
<dbReference type="GO" id="GO:0031418">
    <property type="term" value="F:L-ascorbic acid binding"/>
    <property type="evidence" value="ECO:0007669"/>
    <property type="project" value="UniProtKB-KW"/>
</dbReference>
<dbReference type="InterPro" id="IPR041097">
    <property type="entry name" value="PKHD_C"/>
</dbReference>